<dbReference type="PANTHER" id="PTHR10992:SF1032">
    <property type="entry name" value="METHYLESTERASE 17"/>
    <property type="match status" value="1"/>
</dbReference>
<dbReference type="Proteomes" id="UP001289374">
    <property type="component" value="Unassembled WGS sequence"/>
</dbReference>
<organism evidence="4 5">
    <name type="scientific">Sesamum angolense</name>
    <dbReference type="NCBI Taxonomy" id="2727404"/>
    <lineage>
        <taxon>Eukaryota</taxon>
        <taxon>Viridiplantae</taxon>
        <taxon>Streptophyta</taxon>
        <taxon>Embryophyta</taxon>
        <taxon>Tracheophyta</taxon>
        <taxon>Spermatophyta</taxon>
        <taxon>Magnoliopsida</taxon>
        <taxon>eudicotyledons</taxon>
        <taxon>Gunneridae</taxon>
        <taxon>Pentapetalae</taxon>
        <taxon>asterids</taxon>
        <taxon>lamiids</taxon>
        <taxon>Lamiales</taxon>
        <taxon>Pedaliaceae</taxon>
        <taxon>Sesamum</taxon>
    </lineage>
</organism>
<accession>A0AAE1T7G9</accession>
<dbReference type="GO" id="GO:0080032">
    <property type="term" value="F:methyl jasmonate esterase activity"/>
    <property type="evidence" value="ECO:0007669"/>
    <property type="project" value="TreeGrafter"/>
</dbReference>
<evidence type="ECO:0000256" key="1">
    <source>
        <dbReference type="ARBA" id="ARBA00022801"/>
    </source>
</evidence>
<proteinExistence type="predicted"/>
<dbReference type="PANTHER" id="PTHR10992">
    <property type="entry name" value="METHYLESTERASE FAMILY MEMBER"/>
    <property type="match status" value="1"/>
</dbReference>
<keyword evidence="2" id="KW-0472">Membrane</keyword>
<protein>
    <submittedName>
        <fullName evidence="4">Methylesterase 17</fullName>
    </submittedName>
</protein>
<dbReference type="EMBL" id="JACGWL010000630">
    <property type="protein sequence ID" value="KAK4382909.1"/>
    <property type="molecule type" value="Genomic_DNA"/>
</dbReference>
<dbReference type="InterPro" id="IPR000073">
    <property type="entry name" value="AB_hydrolase_1"/>
</dbReference>
<dbReference type="GO" id="GO:0080030">
    <property type="term" value="F:methyl indole-3-acetate esterase activity"/>
    <property type="evidence" value="ECO:0007669"/>
    <property type="project" value="TreeGrafter"/>
</dbReference>
<dbReference type="GO" id="GO:0080031">
    <property type="term" value="F:methyl salicylate esterase activity"/>
    <property type="evidence" value="ECO:0007669"/>
    <property type="project" value="TreeGrafter"/>
</dbReference>
<gene>
    <name evidence="4" type="ORF">Sango_2825600</name>
</gene>
<dbReference type="InterPro" id="IPR029058">
    <property type="entry name" value="AB_hydrolase_fold"/>
</dbReference>
<keyword evidence="1" id="KW-0378">Hydrolase</keyword>
<evidence type="ECO:0000313" key="4">
    <source>
        <dbReference type="EMBL" id="KAK4382909.1"/>
    </source>
</evidence>
<name>A0AAE1T7G9_9LAMI</name>
<keyword evidence="2" id="KW-1133">Transmembrane helix</keyword>
<dbReference type="FunFam" id="3.40.50.1820:FF:000025">
    <property type="entry name" value="putative methylesterase 11, chloroplastic"/>
    <property type="match status" value="1"/>
</dbReference>
<dbReference type="GO" id="GO:0009694">
    <property type="term" value="P:jasmonic acid metabolic process"/>
    <property type="evidence" value="ECO:0007669"/>
    <property type="project" value="TreeGrafter"/>
</dbReference>
<sequence>MKEDRSLSNSVTPPPPPPPHFVLVHGLGGGAWCWYKIRCLMENSGYRVSCLDLKGAGMDPTDPNTVLSFNDYNKPLLDFLSSLDDNDQARHSAGGLSLSDAIHKFGTKKIKLAVFVAATMLRSGFVTDQDIKDGVPDLSEFGELKEVYDVGFGLGEDHPPTTMMIKKEVQRKIIYQLSPKEDSTLAAMLLKPGPSYALTTTRFVDSDETDNVPRIYIKTMHDNVIKPEQQEAMIKKWPPADVYVLESDHSPFFSAPFLLFGLLVKAAVAYGYLFSRIYCSFLLGGGCWAILILITSGRSCVLCMMSVDCGFFLVVSCRDCLIFMNSRSPVASAVSCQTGNKNKFLLWILCCFFPRFFGSPVAFVNFLLFKAIVRWPSPSVLI</sequence>
<feature type="transmembrane region" description="Helical" evidence="2">
    <location>
        <begin position="344"/>
        <end position="369"/>
    </location>
</feature>
<dbReference type="InterPro" id="IPR045889">
    <property type="entry name" value="MES/HNL"/>
</dbReference>
<dbReference type="Pfam" id="PF12697">
    <property type="entry name" value="Abhydrolase_6"/>
    <property type="match status" value="1"/>
</dbReference>
<dbReference type="AlphaFoldDB" id="A0AAE1T7G9"/>
<reference evidence="4" key="2">
    <citation type="journal article" date="2024" name="Plant">
        <title>Genomic evolution and insights into agronomic trait innovations of Sesamum species.</title>
        <authorList>
            <person name="Miao H."/>
            <person name="Wang L."/>
            <person name="Qu L."/>
            <person name="Liu H."/>
            <person name="Sun Y."/>
            <person name="Le M."/>
            <person name="Wang Q."/>
            <person name="Wei S."/>
            <person name="Zheng Y."/>
            <person name="Lin W."/>
            <person name="Duan Y."/>
            <person name="Cao H."/>
            <person name="Xiong S."/>
            <person name="Wang X."/>
            <person name="Wei L."/>
            <person name="Li C."/>
            <person name="Ma Q."/>
            <person name="Ju M."/>
            <person name="Zhao R."/>
            <person name="Li G."/>
            <person name="Mu C."/>
            <person name="Tian Q."/>
            <person name="Mei H."/>
            <person name="Zhang T."/>
            <person name="Gao T."/>
            <person name="Zhang H."/>
        </authorList>
    </citation>
    <scope>NUCLEOTIDE SEQUENCE</scope>
    <source>
        <strain evidence="4">K16</strain>
    </source>
</reference>
<dbReference type="SUPFAM" id="SSF53474">
    <property type="entry name" value="alpha/beta-Hydrolases"/>
    <property type="match status" value="1"/>
</dbReference>
<feature type="transmembrane region" description="Helical" evidence="2">
    <location>
        <begin position="275"/>
        <end position="294"/>
    </location>
</feature>
<comment type="caution">
    <text evidence="4">The sequence shown here is derived from an EMBL/GenBank/DDBJ whole genome shotgun (WGS) entry which is preliminary data.</text>
</comment>
<keyword evidence="2" id="KW-0812">Transmembrane</keyword>
<feature type="domain" description="AB hydrolase-1" evidence="3">
    <location>
        <begin position="21"/>
        <end position="256"/>
    </location>
</feature>
<evidence type="ECO:0000256" key="2">
    <source>
        <dbReference type="SAM" id="Phobius"/>
    </source>
</evidence>
<reference evidence="4" key="1">
    <citation type="submission" date="2020-06" db="EMBL/GenBank/DDBJ databases">
        <authorList>
            <person name="Li T."/>
            <person name="Hu X."/>
            <person name="Zhang T."/>
            <person name="Song X."/>
            <person name="Zhang H."/>
            <person name="Dai N."/>
            <person name="Sheng W."/>
            <person name="Hou X."/>
            <person name="Wei L."/>
        </authorList>
    </citation>
    <scope>NUCLEOTIDE SEQUENCE</scope>
    <source>
        <strain evidence="4">K16</strain>
        <tissue evidence="4">Leaf</tissue>
    </source>
</reference>
<evidence type="ECO:0000259" key="3">
    <source>
        <dbReference type="Pfam" id="PF12697"/>
    </source>
</evidence>
<evidence type="ECO:0000313" key="5">
    <source>
        <dbReference type="Proteomes" id="UP001289374"/>
    </source>
</evidence>
<keyword evidence="5" id="KW-1185">Reference proteome</keyword>
<feature type="transmembrane region" description="Helical" evidence="2">
    <location>
        <begin position="252"/>
        <end position="269"/>
    </location>
</feature>
<dbReference type="GO" id="GO:0009696">
    <property type="term" value="P:salicylic acid metabolic process"/>
    <property type="evidence" value="ECO:0007669"/>
    <property type="project" value="TreeGrafter"/>
</dbReference>
<dbReference type="Gene3D" id="3.40.50.1820">
    <property type="entry name" value="alpha/beta hydrolase"/>
    <property type="match status" value="1"/>
</dbReference>